<gene>
    <name evidence="2" type="ORF">B5G17_03560</name>
</gene>
<comment type="caution">
    <text evidence="2">The sequence shown here is derived from an EMBL/GenBank/DDBJ whole genome shotgun (WGS) entry which is preliminary data.</text>
</comment>
<dbReference type="AlphaFoldDB" id="A0A1Y3V4N8"/>
<evidence type="ECO:0000256" key="1">
    <source>
        <dbReference type="SAM" id="SignalP"/>
    </source>
</evidence>
<reference evidence="3" key="1">
    <citation type="submission" date="2017-04" db="EMBL/GenBank/DDBJ databases">
        <title>Function of individual gut microbiota members based on whole genome sequencing of pure cultures obtained from chicken caecum.</title>
        <authorList>
            <person name="Medvecky M."/>
            <person name="Cejkova D."/>
            <person name="Polansky O."/>
            <person name="Karasova D."/>
            <person name="Kubasova T."/>
            <person name="Cizek A."/>
            <person name="Rychlik I."/>
        </authorList>
    </citation>
    <scope>NUCLEOTIDE SEQUENCE [LARGE SCALE GENOMIC DNA]</scope>
    <source>
        <strain evidence="3">An67</strain>
    </source>
</reference>
<protein>
    <recommendedName>
        <fullName evidence="4">Lipocalin-like domain-containing protein</fullName>
    </recommendedName>
</protein>
<evidence type="ECO:0000313" key="2">
    <source>
        <dbReference type="EMBL" id="OUN56026.1"/>
    </source>
</evidence>
<feature type="chain" id="PRO_5013277369" description="Lipocalin-like domain-containing protein" evidence="1">
    <location>
        <begin position="23"/>
        <end position="126"/>
    </location>
</feature>
<dbReference type="Proteomes" id="UP000196329">
    <property type="component" value="Unassembled WGS sequence"/>
</dbReference>
<dbReference type="EMBL" id="NFHS01000002">
    <property type="protein sequence ID" value="OUN56026.1"/>
    <property type="molecule type" value="Genomic_DNA"/>
</dbReference>
<sequence>MSMKAMKYLSMLLMMVALSVCMVGCGSDDDDEPSGTTASIIGNWSQTNDAGTVITLQFKANKTGTINYVYSDGSGNRNDNFEYDYIEKERSLTIIGSQLQGVYYVTLTATKLILSDNSAAYEFTKK</sequence>
<evidence type="ECO:0008006" key="4">
    <source>
        <dbReference type="Google" id="ProtNLM"/>
    </source>
</evidence>
<proteinExistence type="predicted"/>
<keyword evidence="1" id="KW-0732">Signal</keyword>
<name>A0A1Y3V4N8_BACUN</name>
<organism evidence="2 3">
    <name type="scientific">Bacteroides uniformis</name>
    <dbReference type="NCBI Taxonomy" id="820"/>
    <lineage>
        <taxon>Bacteria</taxon>
        <taxon>Pseudomonadati</taxon>
        <taxon>Bacteroidota</taxon>
        <taxon>Bacteroidia</taxon>
        <taxon>Bacteroidales</taxon>
        <taxon>Bacteroidaceae</taxon>
        <taxon>Bacteroides</taxon>
    </lineage>
</organism>
<evidence type="ECO:0000313" key="3">
    <source>
        <dbReference type="Proteomes" id="UP000196329"/>
    </source>
</evidence>
<feature type="signal peptide" evidence="1">
    <location>
        <begin position="1"/>
        <end position="22"/>
    </location>
</feature>
<accession>A0A1Y3V4N8</accession>